<evidence type="ECO:0000313" key="3">
    <source>
        <dbReference type="EMBL" id="TXL73850.1"/>
    </source>
</evidence>
<keyword evidence="4" id="KW-1185">Reference proteome</keyword>
<keyword evidence="2" id="KW-0732">Signal</keyword>
<dbReference type="OrthoDB" id="9780943at2"/>
<dbReference type="AlphaFoldDB" id="A0A5C8PJP4"/>
<dbReference type="Gene3D" id="3.40.190.10">
    <property type="entry name" value="Periplasmic binding protein-like II"/>
    <property type="match status" value="1"/>
</dbReference>
<feature type="signal peptide" evidence="2">
    <location>
        <begin position="1"/>
        <end position="23"/>
    </location>
</feature>
<comment type="similarity">
    <text evidence="1">Belongs to the UPF0065 (bug) family.</text>
</comment>
<sequence length="321" mass="34148">MNRRALAALFAAAALMAPALAMAQTSWPTRPLRVIVPYPPGGPSDSSTRIVMERVSSLLGQPIVIDNKGGASGMIGAEAAKSVPPDGYTFLMVTTAMVCITRHLQPIPFDPEKDFVTVGRMATSWGAMAVHPSLPVKNVREFVAYAKANPGKINFGSSGLATITHLIGEMLKLETGIDMVHVPYKGSAPATQALLANQVQVQFDSTVLPHVKAGTLRALAMLGDARWGQLPDLPTLKEQGYEKSDGESWFGIVAPAGTPQPAIGRMAKAMAEAIAAPDIQARLDNAGLRPTWLDPAAFRATITAEARMFGDIIRRGNIKTE</sequence>
<dbReference type="PANTHER" id="PTHR42928">
    <property type="entry name" value="TRICARBOXYLATE-BINDING PROTEIN"/>
    <property type="match status" value="1"/>
</dbReference>
<dbReference type="CDD" id="cd07012">
    <property type="entry name" value="PBP2_Bug_TTT"/>
    <property type="match status" value="1"/>
</dbReference>
<evidence type="ECO:0000256" key="2">
    <source>
        <dbReference type="SAM" id="SignalP"/>
    </source>
</evidence>
<organism evidence="3 4">
    <name type="scientific">Vineibacter terrae</name>
    <dbReference type="NCBI Taxonomy" id="2586908"/>
    <lineage>
        <taxon>Bacteria</taxon>
        <taxon>Pseudomonadati</taxon>
        <taxon>Pseudomonadota</taxon>
        <taxon>Alphaproteobacteria</taxon>
        <taxon>Hyphomicrobiales</taxon>
        <taxon>Vineibacter</taxon>
    </lineage>
</organism>
<evidence type="ECO:0000256" key="1">
    <source>
        <dbReference type="ARBA" id="ARBA00006987"/>
    </source>
</evidence>
<dbReference type="InterPro" id="IPR005064">
    <property type="entry name" value="BUG"/>
</dbReference>
<dbReference type="Pfam" id="PF03401">
    <property type="entry name" value="TctC"/>
    <property type="match status" value="1"/>
</dbReference>
<dbReference type="PANTHER" id="PTHR42928:SF5">
    <property type="entry name" value="BLR1237 PROTEIN"/>
    <property type="match status" value="1"/>
</dbReference>
<dbReference type="Proteomes" id="UP000321638">
    <property type="component" value="Unassembled WGS sequence"/>
</dbReference>
<dbReference type="EMBL" id="VDUZ01000022">
    <property type="protein sequence ID" value="TXL73850.1"/>
    <property type="molecule type" value="Genomic_DNA"/>
</dbReference>
<dbReference type="InterPro" id="IPR042100">
    <property type="entry name" value="Bug_dom1"/>
</dbReference>
<protein>
    <submittedName>
        <fullName evidence="3">Tripartite tricarboxylate transporter substrate binding protein</fullName>
    </submittedName>
</protein>
<dbReference type="SUPFAM" id="SSF53850">
    <property type="entry name" value="Periplasmic binding protein-like II"/>
    <property type="match status" value="1"/>
</dbReference>
<comment type="caution">
    <text evidence="3">The sequence shown here is derived from an EMBL/GenBank/DDBJ whole genome shotgun (WGS) entry which is preliminary data.</text>
</comment>
<reference evidence="3 4" key="1">
    <citation type="submission" date="2019-06" db="EMBL/GenBank/DDBJ databases">
        <title>New taxonomy in bacterial strain CC-CFT640, isolated from vineyard.</title>
        <authorList>
            <person name="Lin S.-Y."/>
            <person name="Tsai C.-F."/>
            <person name="Young C.-C."/>
        </authorList>
    </citation>
    <scope>NUCLEOTIDE SEQUENCE [LARGE SCALE GENOMIC DNA]</scope>
    <source>
        <strain evidence="3 4">CC-CFT640</strain>
    </source>
</reference>
<dbReference type="Gene3D" id="3.40.190.150">
    <property type="entry name" value="Bordetella uptake gene, domain 1"/>
    <property type="match status" value="1"/>
</dbReference>
<proteinExistence type="inferred from homology"/>
<dbReference type="RefSeq" id="WP_147848645.1">
    <property type="nucleotide sequence ID" value="NZ_VDUZ01000022.1"/>
</dbReference>
<dbReference type="PIRSF" id="PIRSF017082">
    <property type="entry name" value="YflP"/>
    <property type="match status" value="1"/>
</dbReference>
<evidence type="ECO:0000313" key="4">
    <source>
        <dbReference type="Proteomes" id="UP000321638"/>
    </source>
</evidence>
<name>A0A5C8PJP4_9HYPH</name>
<accession>A0A5C8PJP4</accession>
<feature type="chain" id="PRO_5022671231" evidence="2">
    <location>
        <begin position="24"/>
        <end position="321"/>
    </location>
</feature>
<gene>
    <name evidence="3" type="ORF">FHP25_19555</name>
</gene>